<reference evidence="1" key="2">
    <citation type="submission" date="2025-03" db="EMBL/GenBank/DDBJ databases">
        <authorList>
            <consortium name="ELIXIR-Norway"/>
            <consortium name="Elixir Norway"/>
        </authorList>
    </citation>
    <scope>NUCLEOTIDE SEQUENCE</scope>
</reference>
<reference evidence="1" key="1">
    <citation type="submission" date="2023-05" db="EMBL/GenBank/DDBJ databases">
        <authorList>
            <consortium name="ELIXIR-Norway"/>
        </authorList>
    </citation>
    <scope>NUCLEOTIDE SEQUENCE</scope>
</reference>
<protein>
    <submittedName>
        <fullName evidence="1">Uncharacterized protein</fullName>
    </submittedName>
</protein>
<accession>A0AC59ZWT8</accession>
<name>A0AC59ZWT8_RANTA</name>
<sequence length="117" mass="12810">MADCTQLPNVCGANFCVVFFFFFARTELRQLVAFSGAALHVASADRQMCNELRESRRGRQLCLIPLKAIWISVCKSVGRGSQLLGCSGQPGSVRYRSSSPSKGEDLLGWQGKVIPLL</sequence>
<gene>
    <name evidence="1" type="ORF">MRATA1EN22A_LOCUS23693</name>
</gene>
<dbReference type="Proteomes" id="UP001162501">
    <property type="component" value="Chromosome 4"/>
</dbReference>
<evidence type="ECO:0000313" key="1">
    <source>
        <dbReference type="EMBL" id="CAN0518078.1"/>
    </source>
</evidence>
<proteinExistence type="predicted"/>
<evidence type="ECO:0000313" key="2">
    <source>
        <dbReference type="Proteomes" id="UP001162501"/>
    </source>
</evidence>
<dbReference type="EMBL" id="OX596088">
    <property type="protein sequence ID" value="CAN0518078.1"/>
    <property type="molecule type" value="Genomic_DNA"/>
</dbReference>
<organism evidence="1 2">
    <name type="scientific">Rangifer tarandus platyrhynchus</name>
    <name type="common">Svalbard reindeer</name>
    <dbReference type="NCBI Taxonomy" id="3082113"/>
    <lineage>
        <taxon>Eukaryota</taxon>
        <taxon>Metazoa</taxon>
        <taxon>Chordata</taxon>
        <taxon>Craniata</taxon>
        <taxon>Vertebrata</taxon>
        <taxon>Euteleostomi</taxon>
        <taxon>Mammalia</taxon>
        <taxon>Eutheria</taxon>
        <taxon>Laurasiatheria</taxon>
        <taxon>Artiodactyla</taxon>
        <taxon>Ruminantia</taxon>
        <taxon>Pecora</taxon>
        <taxon>Cervidae</taxon>
        <taxon>Odocoileinae</taxon>
        <taxon>Rangifer</taxon>
    </lineage>
</organism>